<feature type="region of interest" description="Disordered" evidence="1">
    <location>
        <begin position="1"/>
        <end position="141"/>
    </location>
</feature>
<feature type="compositionally biased region" description="Basic residues" evidence="1">
    <location>
        <begin position="32"/>
        <end position="43"/>
    </location>
</feature>
<keyword evidence="3" id="KW-0413">Isomerase</keyword>
<accession>A0A3M8VL57</accession>
<organism evidence="3 4">
    <name type="scientific">Streptomyces botrytidirepellens</name>
    <dbReference type="NCBI Taxonomy" id="2486417"/>
    <lineage>
        <taxon>Bacteria</taxon>
        <taxon>Bacillati</taxon>
        <taxon>Actinomycetota</taxon>
        <taxon>Actinomycetes</taxon>
        <taxon>Kitasatosporales</taxon>
        <taxon>Streptomycetaceae</taxon>
        <taxon>Streptomyces</taxon>
    </lineage>
</organism>
<dbReference type="InterPro" id="IPR034660">
    <property type="entry name" value="DinB/YfiT-like"/>
</dbReference>
<dbReference type="EMBL" id="RIBZ01000314">
    <property type="protein sequence ID" value="RNG18290.1"/>
    <property type="molecule type" value="Genomic_DNA"/>
</dbReference>
<dbReference type="Proteomes" id="UP000275401">
    <property type="component" value="Unassembled WGS sequence"/>
</dbReference>
<dbReference type="Gene3D" id="1.20.120.450">
    <property type="entry name" value="dinb family like domain"/>
    <property type="match status" value="1"/>
</dbReference>
<comment type="caution">
    <text evidence="3">The sequence shown here is derived from an EMBL/GenBank/DDBJ whole genome shotgun (WGS) entry which is preliminary data.</text>
</comment>
<dbReference type="InterPro" id="IPR024344">
    <property type="entry name" value="MDMPI_metal-binding"/>
</dbReference>
<evidence type="ECO:0000313" key="4">
    <source>
        <dbReference type="Proteomes" id="UP000275401"/>
    </source>
</evidence>
<dbReference type="NCBIfam" id="TIGR03083">
    <property type="entry name" value="maleylpyruvate isomerase family mycothiol-dependent enzyme"/>
    <property type="match status" value="1"/>
</dbReference>
<proteinExistence type="predicted"/>
<dbReference type="GO" id="GO:0016853">
    <property type="term" value="F:isomerase activity"/>
    <property type="evidence" value="ECO:0007669"/>
    <property type="project" value="UniProtKB-KW"/>
</dbReference>
<protein>
    <submittedName>
        <fullName evidence="3">Maleylpyruvate isomerase family mycothiol-dependent enzyme</fullName>
    </submittedName>
</protein>
<evidence type="ECO:0000256" key="1">
    <source>
        <dbReference type="SAM" id="MobiDB-lite"/>
    </source>
</evidence>
<dbReference type="AlphaFoldDB" id="A0A3M8VL57"/>
<feature type="compositionally biased region" description="Gly residues" evidence="1">
    <location>
        <begin position="111"/>
        <end position="132"/>
    </location>
</feature>
<feature type="compositionally biased region" description="Basic and acidic residues" evidence="1">
    <location>
        <begin position="1"/>
        <end position="31"/>
    </location>
</feature>
<feature type="domain" description="Mycothiol-dependent maleylpyruvate isomerase metal-binding" evidence="2">
    <location>
        <begin position="152"/>
        <end position="287"/>
    </location>
</feature>
<dbReference type="SUPFAM" id="SSF109854">
    <property type="entry name" value="DinB/YfiT-like putative metalloenzymes"/>
    <property type="match status" value="1"/>
</dbReference>
<dbReference type="GO" id="GO:0046872">
    <property type="term" value="F:metal ion binding"/>
    <property type="evidence" value="ECO:0007669"/>
    <property type="project" value="InterPro"/>
</dbReference>
<dbReference type="Pfam" id="PF11716">
    <property type="entry name" value="MDMPI_N"/>
    <property type="match status" value="1"/>
</dbReference>
<keyword evidence="3" id="KW-0670">Pyruvate</keyword>
<name>A0A3M8VL57_9ACTN</name>
<sequence length="392" mass="41720">MASVPADDHLAGGDAGARRRDGRDGRQGREGRARHRGLRRGGHRPGTAAAGHRRPPLGAGRGAARRADRPGLGPADGGGRRPGHRRGRDALPRRHRRPRTRGALCDRGRRGGAGAAGRGRPGRGGRLGGNGGDPVTPVREPATPVREELADLADEQREFGALVRSLADDDWVRDSAADGWTVADQVSHLADTEEVARDTLAGGPRAFAEAVPAYPTAEDFTAAGCRRGDGLSPGDLTAWWDRAGTATRRLMAERAPGDRVAWGFGMTTEVFATARLMEHWAHGLDIRDALGLPVAETPRLRHIATLGHATLRYALGRARVRPPADRTLRLELTAYDGTGHTVGPDDATDVLRGPLLAWCRVATRRTRGAAAGELTADGELAELALLHARAYL</sequence>
<evidence type="ECO:0000313" key="3">
    <source>
        <dbReference type="EMBL" id="RNG18290.1"/>
    </source>
</evidence>
<feature type="compositionally biased region" description="Basic residues" evidence="1">
    <location>
        <begin position="81"/>
        <end position="100"/>
    </location>
</feature>
<evidence type="ECO:0000259" key="2">
    <source>
        <dbReference type="Pfam" id="PF11716"/>
    </source>
</evidence>
<reference evidence="3 4" key="1">
    <citation type="submission" date="2018-11" db="EMBL/GenBank/DDBJ databases">
        <title>The Potential of Streptomyces as Biocontrol Agents against the Tomato grey mould, Botrytis cinerea (Gray mold) Frontiers in Microbiology.</title>
        <authorList>
            <person name="Li D."/>
        </authorList>
    </citation>
    <scope>NUCLEOTIDE SEQUENCE [LARGE SCALE GENOMIC DNA]</scope>
    <source>
        <strain evidence="3 4">NEAU-LD23</strain>
    </source>
</reference>
<dbReference type="InterPro" id="IPR017517">
    <property type="entry name" value="Maleyloyr_isom"/>
</dbReference>
<keyword evidence="4" id="KW-1185">Reference proteome</keyword>
<gene>
    <name evidence="3" type="ORF">EEJ42_26895</name>
</gene>